<keyword evidence="6 8" id="KW-0326">Glycosidase</keyword>
<dbReference type="SMART" id="SM00640">
    <property type="entry name" value="Glyco_32"/>
    <property type="match status" value="1"/>
</dbReference>
<feature type="domain" description="Glycosyl hydrolase family 32 C-terminal" evidence="11">
    <location>
        <begin position="372"/>
        <end position="471"/>
    </location>
</feature>
<comment type="pathway">
    <text evidence="1 9">Glycan biosynthesis; sucrose metabolism.</text>
</comment>
<comment type="similarity">
    <text evidence="2 8">Belongs to the glycosyl hydrolase 32 family.</text>
</comment>
<dbReference type="InterPro" id="IPR001362">
    <property type="entry name" value="Glyco_hydro_32"/>
</dbReference>
<dbReference type="GO" id="GO:0005737">
    <property type="term" value="C:cytoplasm"/>
    <property type="evidence" value="ECO:0007669"/>
    <property type="project" value="UniProtKB-SubCell"/>
</dbReference>
<evidence type="ECO:0000313" key="13">
    <source>
        <dbReference type="Proteomes" id="UP000199300"/>
    </source>
</evidence>
<keyword evidence="13" id="KW-1185">Reference proteome</keyword>
<dbReference type="InterPro" id="IPR013189">
    <property type="entry name" value="Glyco_hydro_32_C"/>
</dbReference>
<evidence type="ECO:0000256" key="8">
    <source>
        <dbReference type="RuleBase" id="RU362110"/>
    </source>
</evidence>
<evidence type="ECO:0000256" key="4">
    <source>
        <dbReference type="ARBA" id="ARBA00019623"/>
    </source>
</evidence>
<comment type="function">
    <text evidence="9">Enables the bacterium to metabolize sucrose as a sole carbon source.</text>
</comment>
<dbReference type="GO" id="GO:0004564">
    <property type="term" value="F:beta-fructofuranosidase activity"/>
    <property type="evidence" value="ECO:0007669"/>
    <property type="project" value="UniProtKB-EC"/>
</dbReference>
<gene>
    <name evidence="12" type="ORF">SAMN04488134_10858</name>
</gene>
<dbReference type="SUPFAM" id="SSF75005">
    <property type="entry name" value="Arabinanase/levansucrase/invertase"/>
    <property type="match status" value="1"/>
</dbReference>
<protein>
    <recommendedName>
        <fullName evidence="4 8">Sucrose-6-phosphate hydrolase</fullName>
        <ecNumber evidence="3 8">3.2.1.26</ecNumber>
    </recommendedName>
    <alternativeName>
        <fullName evidence="7 9">Invertase</fullName>
    </alternativeName>
</protein>
<dbReference type="UniPathway" id="UPA00238"/>
<dbReference type="Gene3D" id="2.115.10.20">
    <property type="entry name" value="Glycosyl hydrolase domain, family 43"/>
    <property type="match status" value="1"/>
</dbReference>
<dbReference type="AlphaFoldDB" id="A0A1H8Q6C2"/>
<comment type="catalytic activity">
    <reaction evidence="8">
        <text>Hydrolysis of terminal non-reducing beta-D-fructofuranoside residues in beta-D-fructofuranosides.</text>
        <dbReference type="EC" id="3.2.1.26"/>
    </reaction>
</comment>
<dbReference type="EMBL" id="FODJ01000008">
    <property type="protein sequence ID" value="SEO49769.1"/>
    <property type="molecule type" value="Genomic_DNA"/>
</dbReference>
<dbReference type="NCBIfam" id="TIGR01322">
    <property type="entry name" value="scrB_fam"/>
    <property type="match status" value="1"/>
</dbReference>
<dbReference type="CDD" id="cd18623">
    <property type="entry name" value="GH32_ScrB-like"/>
    <property type="match status" value="1"/>
</dbReference>
<comment type="subcellular location">
    <subcellularLocation>
        <location evidence="9">Cytoplasm</location>
    </subcellularLocation>
</comment>
<evidence type="ECO:0000256" key="9">
    <source>
        <dbReference type="RuleBase" id="RU365015"/>
    </source>
</evidence>
<dbReference type="STRING" id="872970.SAMN04488134_10858"/>
<feature type="domain" description="Glycosyl hydrolase family 32 N-terminal" evidence="10">
    <location>
        <begin position="33"/>
        <end position="345"/>
    </location>
</feature>
<reference evidence="12 13" key="1">
    <citation type="submission" date="2016-10" db="EMBL/GenBank/DDBJ databases">
        <authorList>
            <person name="de Groot N.N."/>
        </authorList>
    </citation>
    <scope>NUCLEOTIDE SEQUENCE [LARGE SCALE GENOMIC DNA]</scope>
    <source>
        <strain evidence="12 13">CGMCC 1.10434</strain>
    </source>
</reference>
<dbReference type="GO" id="GO:0005985">
    <property type="term" value="P:sucrose metabolic process"/>
    <property type="evidence" value="ECO:0007669"/>
    <property type="project" value="UniProtKB-UniPathway"/>
</dbReference>
<evidence type="ECO:0000259" key="11">
    <source>
        <dbReference type="Pfam" id="PF08244"/>
    </source>
</evidence>
<organism evidence="12 13">
    <name type="scientific">Amphibacillus marinus</name>
    <dbReference type="NCBI Taxonomy" id="872970"/>
    <lineage>
        <taxon>Bacteria</taxon>
        <taxon>Bacillati</taxon>
        <taxon>Bacillota</taxon>
        <taxon>Bacilli</taxon>
        <taxon>Bacillales</taxon>
        <taxon>Bacillaceae</taxon>
        <taxon>Amphibacillus</taxon>
    </lineage>
</organism>
<dbReference type="InterPro" id="IPR023296">
    <property type="entry name" value="Glyco_hydro_beta-prop_sf"/>
</dbReference>
<evidence type="ECO:0000256" key="3">
    <source>
        <dbReference type="ARBA" id="ARBA00012758"/>
    </source>
</evidence>
<evidence type="ECO:0000256" key="7">
    <source>
        <dbReference type="ARBA" id="ARBA00033367"/>
    </source>
</evidence>
<accession>A0A1H8Q6C2</accession>
<dbReference type="OrthoDB" id="9759709at2"/>
<dbReference type="InterPro" id="IPR013148">
    <property type="entry name" value="Glyco_hydro_32_N"/>
</dbReference>
<dbReference type="Pfam" id="PF08244">
    <property type="entry name" value="Glyco_hydro_32C"/>
    <property type="match status" value="1"/>
</dbReference>
<evidence type="ECO:0000256" key="6">
    <source>
        <dbReference type="ARBA" id="ARBA00023295"/>
    </source>
</evidence>
<dbReference type="SUPFAM" id="SSF49899">
    <property type="entry name" value="Concanavalin A-like lectins/glucanases"/>
    <property type="match status" value="1"/>
</dbReference>
<proteinExistence type="inferred from homology"/>
<name>A0A1H8Q6C2_9BACI</name>
<keyword evidence="9" id="KW-0963">Cytoplasm</keyword>
<dbReference type="Gene3D" id="2.60.120.560">
    <property type="entry name" value="Exo-inulinase, domain 1"/>
    <property type="match status" value="1"/>
</dbReference>
<evidence type="ECO:0000313" key="12">
    <source>
        <dbReference type="EMBL" id="SEO49769.1"/>
    </source>
</evidence>
<keyword evidence="5 8" id="KW-0378">Hydrolase</keyword>
<evidence type="ECO:0000256" key="5">
    <source>
        <dbReference type="ARBA" id="ARBA00022801"/>
    </source>
</evidence>
<dbReference type="Proteomes" id="UP000199300">
    <property type="component" value="Unassembled WGS sequence"/>
</dbReference>
<evidence type="ECO:0000259" key="10">
    <source>
        <dbReference type="Pfam" id="PF00251"/>
    </source>
</evidence>
<dbReference type="InterPro" id="IPR051214">
    <property type="entry name" value="GH32_Enzymes"/>
</dbReference>
<keyword evidence="9" id="KW-0119">Carbohydrate metabolism</keyword>
<dbReference type="InterPro" id="IPR013320">
    <property type="entry name" value="ConA-like_dom_sf"/>
</dbReference>
<dbReference type="PROSITE" id="PS00609">
    <property type="entry name" value="GLYCOSYL_HYDROL_F32"/>
    <property type="match status" value="1"/>
</dbReference>
<sequence>MNPLQQELQRAILTEQHDLRNLVVQDFWRQAFHEMPPTGWLNDPNGLCQFNGVYHLYYQFSPIDVAGGLKYWGHKTSKDLVYFQDEEVFLYPDQPFDLHGVYSGSAFIKDNELHFFYTGNVKLEGDYDYINSGREQNTIHVVSKDGFTITSRKQVLGMADYPPGFSQHIRDPKIVQYKDSFYMILGARTRSDQGDLLVYSSTDLSEWNYQGTLLESNPSLGYMWECPDLFTLNGQDILIISPQGMEAEVDKYQNVYQSGYFLGEMDWQWCRFKQSGHFQELDYGFDFYAPQTFEDEQGRRMMIAWMGLPDIEPNYSNPTVAFGWQHTMTLPRELVFLNGKLYQKPLPAYQQLRRELITRHLTVNGECNDQQLFGEVYELSINIEQLTSFFAVHLREDTEISFHATNGQLCLSHGESGYGRTLRRLALEQLDSLTIFSDRSSLEVFINEGEYVLTSRFYPKPGKDRISFSGEASINICKWDLIKADN</sequence>
<dbReference type="EC" id="3.2.1.26" evidence="3 8"/>
<dbReference type="RefSeq" id="WP_091498307.1">
    <property type="nucleotide sequence ID" value="NZ_FODJ01000008.1"/>
</dbReference>
<dbReference type="InterPro" id="IPR018053">
    <property type="entry name" value="Glyco_hydro_32_AS"/>
</dbReference>
<dbReference type="PANTHER" id="PTHR43101">
    <property type="entry name" value="BETA-FRUCTOSIDASE"/>
    <property type="match status" value="1"/>
</dbReference>
<dbReference type="InterPro" id="IPR006232">
    <property type="entry name" value="Suc6P_hydrolase"/>
</dbReference>
<evidence type="ECO:0000256" key="1">
    <source>
        <dbReference type="ARBA" id="ARBA00004914"/>
    </source>
</evidence>
<dbReference type="Pfam" id="PF00251">
    <property type="entry name" value="Glyco_hydro_32N"/>
    <property type="match status" value="1"/>
</dbReference>
<dbReference type="PANTHER" id="PTHR43101:SF1">
    <property type="entry name" value="BETA-FRUCTOSIDASE"/>
    <property type="match status" value="1"/>
</dbReference>
<evidence type="ECO:0000256" key="2">
    <source>
        <dbReference type="ARBA" id="ARBA00009902"/>
    </source>
</evidence>